<protein>
    <recommendedName>
        <fullName evidence="5">Phosphoribosyltransferase</fullName>
    </recommendedName>
</protein>
<dbReference type="RefSeq" id="WP_100918208.1">
    <property type="nucleotide sequence ID" value="NZ_CP020370.1"/>
</dbReference>
<dbReference type="Proteomes" id="UP000232638">
    <property type="component" value="Chromosome"/>
</dbReference>
<dbReference type="InterPro" id="IPR000836">
    <property type="entry name" value="PRTase_dom"/>
</dbReference>
<dbReference type="InterPro" id="IPR011214">
    <property type="entry name" value="UCP020967"/>
</dbReference>
<accession>A0A2K8U4A0</accession>
<dbReference type="Pfam" id="PF15609">
    <property type="entry name" value="PRTase_2"/>
    <property type="match status" value="1"/>
</dbReference>
<dbReference type="Pfam" id="PF12500">
    <property type="entry name" value="TRSP"/>
    <property type="match status" value="1"/>
</dbReference>
<dbReference type="InterPro" id="IPR041688">
    <property type="entry name" value="PRTase_2"/>
</dbReference>
<evidence type="ECO:0000259" key="2">
    <source>
        <dbReference type="Pfam" id="PF15609"/>
    </source>
</evidence>
<name>A0A2K8U4A0_9GAMM</name>
<evidence type="ECO:0000313" key="3">
    <source>
        <dbReference type="EMBL" id="AUB80410.1"/>
    </source>
</evidence>
<dbReference type="CDD" id="cd06223">
    <property type="entry name" value="PRTases_typeI"/>
    <property type="match status" value="1"/>
</dbReference>
<dbReference type="InterPro" id="IPR029057">
    <property type="entry name" value="PRTase-like"/>
</dbReference>
<gene>
    <name evidence="3" type="ORF">THSYN_05225</name>
</gene>
<reference evidence="3 4" key="1">
    <citation type="submission" date="2017-03" db="EMBL/GenBank/DDBJ databases">
        <title>Complete genome sequence of Candidatus 'Thiodictyon syntrophicum' sp. nov. strain Cad16T, a photolithoautotroph purple sulfur bacterium isolated from an alpine meromictic lake.</title>
        <authorList>
            <person name="Luedin S.M."/>
            <person name="Pothier J.F."/>
            <person name="Danza F."/>
            <person name="Storelli N."/>
            <person name="Wittwer M."/>
            <person name="Tonolla M."/>
        </authorList>
    </citation>
    <scope>NUCLEOTIDE SEQUENCE [LARGE SCALE GENOMIC DNA]</scope>
    <source>
        <strain evidence="3 4">Cad16T</strain>
    </source>
</reference>
<sequence>MQYAFTIPGGTLRIATEREELPLRQLLGFAARANPRRPFLFVSKVLGRHIPCRPATMRDTYRRLAAPLLDVPGPVWVIGLAETATGLGAGIADSLARGSGRHDIGFQHTTRLPLAAAPMLTFEEAHSHAPTHLLHHPMPALADHFATARTLVIVDDEISTGQSVRRLAEQVRPWMPRLSLIVLVSLVNWLDAPARERIAGALAAPSGSRRVVWCSLLDGQFVFTPTPGTRPAALPADVAARRPGWAARADQGRRGLLMPAGGSRPPTLALPPAAASRALAVIGTGECAFAPFLAAEGLELAGLDVTFQTTSRSPVLPGGAVVDSVACPDPYGEGVGYYLHNPPGAQRLAIALYEDPLACADPHPGLDWLRYPIPEVRHGPAGIP</sequence>
<dbReference type="PIRSF" id="PIRSF020967">
    <property type="entry name" value="UCP020967"/>
    <property type="match status" value="1"/>
</dbReference>
<feature type="domain" description="Orotate phosphoribosyltransferase-like" evidence="2">
    <location>
        <begin position="26"/>
        <end position="219"/>
    </location>
</feature>
<dbReference type="Gene3D" id="3.40.50.2020">
    <property type="match status" value="1"/>
</dbReference>
<keyword evidence="4" id="KW-1185">Reference proteome</keyword>
<dbReference type="AlphaFoldDB" id="A0A2K8U4A0"/>
<dbReference type="OrthoDB" id="56827at2"/>
<evidence type="ECO:0000313" key="4">
    <source>
        <dbReference type="Proteomes" id="UP000232638"/>
    </source>
</evidence>
<evidence type="ECO:0000259" key="1">
    <source>
        <dbReference type="Pfam" id="PF12500"/>
    </source>
</evidence>
<proteinExistence type="predicted"/>
<dbReference type="EMBL" id="CP020370">
    <property type="protein sequence ID" value="AUB80410.1"/>
    <property type="molecule type" value="Genomic_DNA"/>
</dbReference>
<dbReference type="InterPro" id="IPR022537">
    <property type="entry name" value="TRSP_dom"/>
</dbReference>
<organism evidence="3 4">
    <name type="scientific">Candidatus Thiodictyon syntrophicum</name>
    <dbReference type="NCBI Taxonomy" id="1166950"/>
    <lineage>
        <taxon>Bacteria</taxon>
        <taxon>Pseudomonadati</taxon>
        <taxon>Pseudomonadota</taxon>
        <taxon>Gammaproteobacteria</taxon>
        <taxon>Chromatiales</taxon>
        <taxon>Chromatiaceae</taxon>
        <taxon>Thiodictyon</taxon>
    </lineage>
</organism>
<dbReference type="SUPFAM" id="SSF53271">
    <property type="entry name" value="PRTase-like"/>
    <property type="match status" value="1"/>
</dbReference>
<feature type="domain" description="TRSP" evidence="1">
    <location>
        <begin position="275"/>
        <end position="348"/>
    </location>
</feature>
<dbReference type="KEGG" id="tsy:THSYN_05225"/>
<evidence type="ECO:0008006" key="5">
    <source>
        <dbReference type="Google" id="ProtNLM"/>
    </source>
</evidence>